<dbReference type="STRING" id="1178516.AWR27_05805"/>
<name>A0A1P9WU15_9BACT</name>
<dbReference type="KEGG" id="smon:AWR27_05805"/>
<accession>A0A1P9WU15</accession>
<organism evidence="1 2">
    <name type="scientific">Spirosoma montaniterrae</name>
    <dbReference type="NCBI Taxonomy" id="1178516"/>
    <lineage>
        <taxon>Bacteria</taxon>
        <taxon>Pseudomonadati</taxon>
        <taxon>Bacteroidota</taxon>
        <taxon>Cytophagia</taxon>
        <taxon>Cytophagales</taxon>
        <taxon>Cytophagaceae</taxon>
        <taxon>Spirosoma</taxon>
    </lineage>
</organism>
<dbReference type="EMBL" id="CP014263">
    <property type="protein sequence ID" value="AQG78881.1"/>
    <property type="molecule type" value="Genomic_DNA"/>
</dbReference>
<dbReference type="RefSeq" id="WP_077130324.1">
    <property type="nucleotide sequence ID" value="NZ_CP014263.1"/>
</dbReference>
<proteinExistence type="predicted"/>
<evidence type="ECO:0000313" key="2">
    <source>
        <dbReference type="Proteomes" id="UP000187941"/>
    </source>
</evidence>
<evidence type="ECO:0000313" key="1">
    <source>
        <dbReference type="EMBL" id="AQG78881.1"/>
    </source>
</evidence>
<keyword evidence="2" id="KW-1185">Reference proteome</keyword>
<protein>
    <submittedName>
        <fullName evidence="1">Uncharacterized protein</fullName>
    </submittedName>
</protein>
<dbReference type="AlphaFoldDB" id="A0A1P9WU15"/>
<dbReference type="Proteomes" id="UP000187941">
    <property type="component" value="Chromosome"/>
</dbReference>
<gene>
    <name evidence="1" type="ORF">AWR27_05805</name>
</gene>
<sequence length="331" mass="37572">MKTLLQTICLVVATLTISLAQRLNQPYLLIQLTTGGDDLRGGQSVKASVYFHNRASMAGLDLNEGEGWANNTTHTYQIEAYDFKPSDLRAITLFHDGHPTQTFQSYDNWNLDRIRVTFVSPGKQPRNTILLNRSGQPLMRFTGNEDAQSWTFDAVTDPVSPGQADAGASSGYPAGRTERVRVVRWISPATKDFESMPEGRHTDQQLQSWGYTDKLYQYSAYRNRPSGPNAVAVYRWTMPNCAGSILFGEHELTDAQLQSWGYKDKEFQFWAFRQPPSDGRRYVAVYRWINAHPQGDPCRDFTLTVAETELTDAQLTSWGYTEKRLQFYALP</sequence>
<reference evidence="1 2" key="1">
    <citation type="submission" date="2016-01" db="EMBL/GenBank/DDBJ databases">
        <authorList>
            <person name="Oliw E.H."/>
        </authorList>
    </citation>
    <scope>NUCLEOTIDE SEQUENCE [LARGE SCALE GENOMIC DNA]</scope>
    <source>
        <strain evidence="1 2">DY10</strain>
    </source>
</reference>
<dbReference type="OrthoDB" id="3637015at2"/>